<proteinExistence type="predicted"/>
<accession>A0ABR3EWI0</accession>
<keyword evidence="2" id="KW-0472">Membrane</keyword>
<feature type="region of interest" description="Disordered" evidence="1">
    <location>
        <begin position="113"/>
        <end position="175"/>
    </location>
</feature>
<evidence type="ECO:0000256" key="2">
    <source>
        <dbReference type="SAM" id="Phobius"/>
    </source>
</evidence>
<feature type="compositionally biased region" description="Polar residues" evidence="1">
    <location>
        <begin position="191"/>
        <end position="213"/>
    </location>
</feature>
<feature type="transmembrane region" description="Helical" evidence="2">
    <location>
        <begin position="21"/>
        <end position="44"/>
    </location>
</feature>
<keyword evidence="4" id="KW-1185">Reference proteome</keyword>
<keyword evidence="2" id="KW-1133">Transmembrane helix</keyword>
<keyword evidence="2" id="KW-0812">Transmembrane</keyword>
<evidence type="ECO:0000313" key="4">
    <source>
        <dbReference type="Proteomes" id="UP001465976"/>
    </source>
</evidence>
<feature type="region of interest" description="Disordered" evidence="1">
    <location>
        <begin position="187"/>
        <end position="213"/>
    </location>
</feature>
<dbReference type="Proteomes" id="UP001465976">
    <property type="component" value="Unassembled WGS sequence"/>
</dbReference>
<gene>
    <name evidence="3" type="ORF">V5O48_014723</name>
</gene>
<organism evidence="3 4">
    <name type="scientific">Marasmius crinis-equi</name>
    <dbReference type="NCBI Taxonomy" id="585013"/>
    <lineage>
        <taxon>Eukaryota</taxon>
        <taxon>Fungi</taxon>
        <taxon>Dikarya</taxon>
        <taxon>Basidiomycota</taxon>
        <taxon>Agaricomycotina</taxon>
        <taxon>Agaricomycetes</taxon>
        <taxon>Agaricomycetidae</taxon>
        <taxon>Agaricales</taxon>
        <taxon>Marasmiineae</taxon>
        <taxon>Marasmiaceae</taxon>
        <taxon>Marasmius</taxon>
    </lineage>
</organism>
<feature type="compositionally biased region" description="Low complexity" evidence="1">
    <location>
        <begin position="131"/>
        <end position="140"/>
    </location>
</feature>
<name>A0ABR3EWI0_9AGAR</name>
<comment type="caution">
    <text evidence="3">The sequence shown here is derived from an EMBL/GenBank/DDBJ whole genome shotgun (WGS) entry which is preliminary data.</text>
</comment>
<protein>
    <submittedName>
        <fullName evidence="3">Uncharacterized protein</fullName>
    </submittedName>
</protein>
<feature type="compositionally biased region" description="Basic and acidic residues" evidence="1">
    <location>
        <begin position="153"/>
        <end position="175"/>
    </location>
</feature>
<dbReference type="EMBL" id="JBAHYK010001631">
    <property type="protein sequence ID" value="KAL0567270.1"/>
    <property type="molecule type" value="Genomic_DNA"/>
</dbReference>
<feature type="transmembrane region" description="Helical" evidence="2">
    <location>
        <begin position="50"/>
        <end position="69"/>
    </location>
</feature>
<reference evidence="3 4" key="1">
    <citation type="submission" date="2024-02" db="EMBL/GenBank/DDBJ databases">
        <title>A draft genome for the cacao thread blight pathogen Marasmius crinis-equi.</title>
        <authorList>
            <person name="Cohen S.P."/>
            <person name="Baruah I.K."/>
            <person name="Amoako-Attah I."/>
            <person name="Bukari Y."/>
            <person name="Meinhardt L.W."/>
            <person name="Bailey B.A."/>
        </authorList>
    </citation>
    <scope>NUCLEOTIDE SEQUENCE [LARGE SCALE GENOMIC DNA]</scope>
    <source>
        <strain evidence="3 4">GH-76</strain>
    </source>
</reference>
<evidence type="ECO:0000256" key="1">
    <source>
        <dbReference type="SAM" id="MobiDB-lite"/>
    </source>
</evidence>
<sequence length="296" mass="32389">MFNRFLTLWKSWVLLIQGRPYLLASLPLLYSGIVAGTLSFVGGIEKRVATLFRVLAFVFGILGAILGILGEFRKSRETSNDIEMQQEDCLQGGTPELEEPRLRSEELQIVEASHVADPGSPASRADTNTTSVSSHGSFSSHLTEAQETGGFRDLSRQPESHPPHRDPGITDSVEGRVIRYPDRPTSVDLAESQSASPHGLDSSDTVPDTTQNDYTAVVDPFGDIDCEFRDVPIIEEPRSPSFSRSANIVPNIGVLPSNPTIINNYGSGTIHVQLRGATTLKRLYQTRRQPSGSNDK</sequence>
<evidence type="ECO:0000313" key="3">
    <source>
        <dbReference type="EMBL" id="KAL0567270.1"/>
    </source>
</evidence>